<dbReference type="OrthoDB" id="766911at2"/>
<dbReference type="STRING" id="1341181.FLJC2902T_12790"/>
<dbReference type="Proteomes" id="UP000018004">
    <property type="component" value="Unassembled WGS sequence"/>
</dbReference>
<keyword evidence="2" id="KW-1185">Reference proteome</keyword>
<proteinExistence type="predicted"/>
<dbReference type="PATRIC" id="fig|1341181.4.peg.1260"/>
<evidence type="ECO:0000313" key="1">
    <source>
        <dbReference type="EMBL" id="ESU28688.1"/>
    </source>
</evidence>
<protein>
    <submittedName>
        <fullName evidence="1">Uncharacterized protein</fullName>
    </submittedName>
</protein>
<gene>
    <name evidence="1" type="ORF">FLJC2902T_12790</name>
</gene>
<dbReference type="RefSeq" id="WP_023578924.1">
    <property type="nucleotide sequence ID" value="NZ_AVGG01000005.1"/>
</dbReference>
<dbReference type="eggNOG" id="ENOG5030Z0Q">
    <property type="taxonomic scope" value="Bacteria"/>
</dbReference>
<dbReference type="EMBL" id="AVGG01000005">
    <property type="protein sequence ID" value="ESU28688.1"/>
    <property type="molecule type" value="Genomic_DNA"/>
</dbReference>
<evidence type="ECO:0000313" key="2">
    <source>
        <dbReference type="Proteomes" id="UP000018004"/>
    </source>
</evidence>
<dbReference type="AlphaFoldDB" id="V6SPT6"/>
<organism evidence="1 2">
    <name type="scientific">Flavobacterium limnosediminis JC2902</name>
    <dbReference type="NCBI Taxonomy" id="1341181"/>
    <lineage>
        <taxon>Bacteria</taxon>
        <taxon>Pseudomonadati</taxon>
        <taxon>Bacteroidota</taxon>
        <taxon>Flavobacteriia</taxon>
        <taxon>Flavobacteriales</taxon>
        <taxon>Flavobacteriaceae</taxon>
        <taxon>Flavobacterium</taxon>
    </lineage>
</organism>
<name>V6SPT6_9FLAO</name>
<sequence>MANAAVLKYTKVIKTTNLSDMQFDLEGFLVKFKINGVKYAHSNKDDFRNEDQNTIYASGGYYQEEYFLKYLAKEISAETLQTNYQLKNNSLPLAVSGDTVKVQKLKLVEPFADFCKVETFSWTYDIGSPIIDNDFNIIIPAPNAPGYSVATNTATTDNHAGVFFDHKIALFVDSNQPDKQQRALLIAKIALNIDRINRDIFSLFTTSLNPNFATYISSQNAEWTTLPVFSNPTVQDFQEYLINISSFYESAYSNQLLIQSASDDKKIYWLARAMSVDGLAVISAYDKLKLLKLIVKDYVSEWNDNEQLVLNITESVTVSQGNEFLEGLLQPNYEGKEEITLFQVLFEAIDDNRLSRYTFGVFSSENNRMKFIVLLYKIWKSSKYNPFFQDSSYTQPANNFGIFPESPYMKLEPVSGSSIEKTKYYDDLSVPPLLSYDSVSSSTDSYLRVTDVSYGFEFNGRKILIYRTATTSTINYYSTQENNQYVNTFTSLYGSYSLYQPISILGFKPDLGLVETLKDPETGINLGECIPVFLVLYMEDYSKLKKIDFGVMLAAELALNFTGIGGLSNLRYISYLSKMRGVVMGTAGASDAVLAWSAVTGINSLVQFSAGTALAISNYTAQTTTDPDIQEFCNRLNVLLGIVTIASLSANPAMKRKVFDASNEVISEISRLNNLVPPKPHGLPQDVVDAILSLNSNRQYSITFMTNKINNIPNSNNLPSLFNSLNQDKKCLFYSHFYKSPEIDLKALALNEGSLFNIWDNLDDLKKFGYDINFLRCVRRVNLSPRIENHLMKLDIVIKPTGGYHITGGHHLPSVMSNLPNGYNIQLDNVSNLLLGFKRAKVTVVLPGGGTKVKGVSTLFPDFWTATRVKEEVGFALWKIGNPNTPGHHVAWFSNGVRVKIILRQNPVTNGVMLDNILVFEF</sequence>
<comment type="caution">
    <text evidence="1">The sequence shown here is derived from an EMBL/GenBank/DDBJ whole genome shotgun (WGS) entry which is preliminary data.</text>
</comment>
<reference evidence="1 2" key="1">
    <citation type="submission" date="2013-08" db="EMBL/GenBank/DDBJ databases">
        <title>Flavobacterium limnosediminis JC2902 genome sequencing.</title>
        <authorList>
            <person name="Lee K."/>
            <person name="Yi H."/>
            <person name="Park S."/>
            <person name="Chun J."/>
        </authorList>
    </citation>
    <scope>NUCLEOTIDE SEQUENCE [LARGE SCALE GENOMIC DNA]</scope>
    <source>
        <strain evidence="1 2">JC2902</strain>
    </source>
</reference>
<accession>V6SPT6</accession>